<feature type="active site" evidence="1">
    <location>
        <position position="303"/>
    </location>
</feature>
<dbReference type="Gene3D" id="3.40.390.10">
    <property type="entry name" value="Collagenase (Catalytic Domain)"/>
    <property type="match status" value="1"/>
</dbReference>
<dbReference type="PANTHER" id="PTHR45702:SF6">
    <property type="entry name" value="DISINTEGRIN AND METALLOPROTEINASE DOMAIN-CONTAINING PROTEIN 17"/>
    <property type="match status" value="1"/>
</dbReference>
<dbReference type="OMA" id="NTTWNSE"/>
<feature type="domain" description="Peptidase M12B" evidence="3">
    <location>
        <begin position="191"/>
        <end position="367"/>
    </location>
</feature>
<keyword evidence="2" id="KW-0472">Membrane</keyword>
<dbReference type="Proteomes" id="UP000001357">
    <property type="component" value="Unassembled WGS sequence"/>
</dbReference>
<dbReference type="EMBL" id="CH991543">
    <property type="protein sequence ID" value="EDQ92901.1"/>
    <property type="molecule type" value="Genomic_DNA"/>
</dbReference>
<accession>A9UPN3</accession>
<protein>
    <recommendedName>
        <fullName evidence="3">Peptidase M12B domain-containing protein</fullName>
    </recommendedName>
</protein>
<dbReference type="PANTHER" id="PTHR45702">
    <property type="entry name" value="ADAM10/ADAM17 METALLOPEPTIDASE FAMILY MEMBER"/>
    <property type="match status" value="1"/>
</dbReference>
<keyword evidence="5" id="KW-1185">Reference proteome</keyword>
<feature type="binding site" evidence="1">
    <location>
        <position position="302"/>
    </location>
    <ligand>
        <name>Zn(2+)</name>
        <dbReference type="ChEBI" id="CHEBI:29105"/>
        <note>catalytic</note>
    </ligand>
</feature>
<keyword evidence="1" id="KW-0862">Zinc</keyword>
<evidence type="ECO:0000313" key="5">
    <source>
        <dbReference type="Proteomes" id="UP000001357"/>
    </source>
</evidence>
<dbReference type="KEGG" id="mbr:MONBRDRAFT_22131"/>
<keyword evidence="2" id="KW-1133">Transmembrane helix</keyword>
<gene>
    <name evidence="4" type="ORF">MONBRDRAFT_22131</name>
</gene>
<sequence>MGLSFSRRPLPSLALCAAGTRSNLTLAFRPDDDLLSPDFQVHLIGDQGVQPYRFPGHVVRGTATEHPHSVARGVLLEPGIFQGHLVFASGRVLHFEHAHHHFADYSSNDVPQRDMIVYYRDALRPEALAPINATGHRTSLCGVARHNHSAAEHRTPLEPANLLHTCASSLLWFHLPVSVLSLKRTNWGSSLVGIGVAVQSLTIYETTSSDPYYQNNRAWNVEALLSAFSDNDHSASCLAHLFTHQDFAAGVLGLAYTGSPTRATAGVCAVETSSGTLNTALTTDLNSGTTQPDGLVSLVTTHETGHNFGASHDPNGTDCDPSGNYYVMHTFAVDGSQPNNNDFSDCSKESILEVLESPDTNCFVPTPAAICGNGVWEPNGPDDEAGTSDDEECDAGFADCKLTSGSSCSDYNQDCCQDCQYSATRICYQSFDLDRRCFATTTCEKQTPGVFECPELCVLPLTIDQKDPGTPCLNLGSCTPNDDPEARCRPFCERFSATDCDCSAEDSCRLCCRHDASPNAVPFCPRNFYWGNLTWEDNVTRERCYQIGQVEPVSATAEFGQPVRPFAPFGTSCKPAYLVLVGEEYDHVVNGESGEQVATSQFNLIKTAGTRCARGYCNEMGVCVAATDSLDDFVDFWSSITLQSASDWMKKNIVLTSLIIVGVAYLIIGYCVHRGDKQQMDDKKFAVRPRRQSVFPLDPNNQGVNEQKVKQVAMLMYQPSVVSPYPSDVRKRALHKRAARKPSQRVMWNMADCLNDVLMLDKMSTAFRVKRVACLLHEP</sequence>
<keyword evidence="1" id="KW-0479">Metal-binding</keyword>
<dbReference type="AlphaFoldDB" id="A9UPN3"/>
<dbReference type="GeneID" id="5887844"/>
<dbReference type="GO" id="GO:0005886">
    <property type="term" value="C:plasma membrane"/>
    <property type="evidence" value="ECO:0000318"/>
    <property type="project" value="GO_Central"/>
</dbReference>
<dbReference type="InterPro" id="IPR024079">
    <property type="entry name" value="MetalloPept_cat_dom_sf"/>
</dbReference>
<feature type="transmembrane region" description="Helical" evidence="2">
    <location>
        <begin position="653"/>
        <end position="673"/>
    </location>
</feature>
<dbReference type="InterPro" id="IPR001590">
    <property type="entry name" value="Peptidase_M12B"/>
</dbReference>
<dbReference type="RefSeq" id="XP_001742663.1">
    <property type="nucleotide sequence ID" value="XM_001742611.1"/>
</dbReference>
<feature type="binding site" evidence="1">
    <location>
        <position position="306"/>
    </location>
    <ligand>
        <name>Zn(2+)</name>
        <dbReference type="ChEBI" id="CHEBI:29105"/>
        <note>catalytic</note>
    </ligand>
</feature>
<name>A9UPN3_MONBE</name>
<dbReference type="InterPro" id="IPR051489">
    <property type="entry name" value="ADAM_Metalloproteinase"/>
</dbReference>
<dbReference type="GO" id="GO:0004222">
    <property type="term" value="F:metalloendopeptidase activity"/>
    <property type="evidence" value="ECO:0000318"/>
    <property type="project" value="GO_Central"/>
</dbReference>
<dbReference type="Pfam" id="PF13574">
    <property type="entry name" value="Reprolysin_2"/>
    <property type="match status" value="1"/>
</dbReference>
<evidence type="ECO:0000313" key="4">
    <source>
        <dbReference type="EMBL" id="EDQ92901.1"/>
    </source>
</evidence>
<dbReference type="GO" id="GO:0046872">
    <property type="term" value="F:metal ion binding"/>
    <property type="evidence" value="ECO:0007669"/>
    <property type="project" value="UniProtKB-KW"/>
</dbReference>
<dbReference type="eggNOG" id="KOG3658">
    <property type="taxonomic scope" value="Eukaryota"/>
</dbReference>
<keyword evidence="2" id="KW-0812">Transmembrane</keyword>
<feature type="binding site" evidence="1">
    <location>
        <position position="312"/>
    </location>
    <ligand>
        <name>Zn(2+)</name>
        <dbReference type="ChEBI" id="CHEBI:29105"/>
        <note>catalytic</note>
    </ligand>
</feature>
<proteinExistence type="predicted"/>
<dbReference type="GO" id="GO:0006509">
    <property type="term" value="P:membrane protein ectodomain proteolysis"/>
    <property type="evidence" value="ECO:0000318"/>
    <property type="project" value="GO_Central"/>
</dbReference>
<evidence type="ECO:0000259" key="3">
    <source>
        <dbReference type="PROSITE" id="PS50215"/>
    </source>
</evidence>
<evidence type="ECO:0000256" key="2">
    <source>
        <dbReference type="SAM" id="Phobius"/>
    </source>
</evidence>
<comment type="caution">
    <text evidence="1">Lacks conserved residue(s) required for the propagation of feature annotation.</text>
</comment>
<evidence type="ECO:0000256" key="1">
    <source>
        <dbReference type="PROSITE-ProRule" id="PRU00276"/>
    </source>
</evidence>
<organism evidence="4 5">
    <name type="scientific">Monosiga brevicollis</name>
    <name type="common">Choanoflagellate</name>
    <dbReference type="NCBI Taxonomy" id="81824"/>
    <lineage>
        <taxon>Eukaryota</taxon>
        <taxon>Choanoflagellata</taxon>
        <taxon>Craspedida</taxon>
        <taxon>Salpingoecidae</taxon>
        <taxon>Monosiga</taxon>
    </lineage>
</organism>
<dbReference type="GO" id="GO:0007219">
    <property type="term" value="P:Notch signaling pathway"/>
    <property type="evidence" value="ECO:0000318"/>
    <property type="project" value="GO_Central"/>
</dbReference>
<dbReference type="InParanoid" id="A9UPN3"/>
<reference evidence="4 5" key="1">
    <citation type="journal article" date="2008" name="Nature">
        <title>The genome of the choanoflagellate Monosiga brevicollis and the origin of metazoans.</title>
        <authorList>
            <consortium name="JGI Sequencing"/>
            <person name="King N."/>
            <person name="Westbrook M.J."/>
            <person name="Young S.L."/>
            <person name="Kuo A."/>
            <person name="Abedin M."/>
            <person name="Chapman J."/>
            <person name="Fairclough S."/>
            <person name="Hellsten U."/>
            <person name="Isogai Y."/>
            <person name="Letunic I."/>
            <person name="Marr M."/>
            <person name="Pincus D."/>
            <person name="Putnam N."/>
            <person name="Rokas A."/>
            <person name="Wright K.J."/>
            <person name="Zuzow R."/>
            <person name="Dirks W."/>
            <person name="Good M."/>
            <person name="Goodstein D."/>
            <person name="Lemons D."/>
            <person name="Li W."/>
            <person name="Lyons J.B."/>
            <person name="Morris A."/>
            <person name="Nichols S."/>
            <person name="Richter D.J."/>
            <person name="Salamov A."/>
            <person name="Bork P."/>
            <person name="Lim W.A."/>
            <person name="Manning G."/>
            <person name="Miller W.T."/>
            <person name="McGinnis W."/>
            <person name="Shapiro H."/>
            <person name="Tjian R."/>
            <person name="Grigoriev I.V."/>
            <person name="Rokhsar D."/>
        </authorList>
    </citation>
    <scope>NUCLEOTIDE SEQUENCE [LARGE SCALE GENOMIC DNA]</scope>
    <source>
        <strain evidence="5">MX1 / ATCC 50154</strain>
    </source>
</reference>
<dbReference type="PROSITE" id="PS50215">
    <property type="entry name" value="ADAM_MEPRO"/>
    <property type="match status" value="1"/>
</dbReference>
<dbReference type="SUPFAM" id="SSF55486">
    <property type="entry name" value="Metalloproteases ('zincins'), catalytic domain"/>
    <property type="match status" value="1"/>
</dbReference>